<keyword evidence="4" id="KW-1185">Reference proteome</keyword>
<evidence type="ECO:0000313" key="3">
    <source>
        <dbReference type="EMBL" id="PTX72435.1"/>
    </source>
</evidence>
<keyword evidence="1" id="KW-0472">Membrane</keyword>
<dbReference type="OrthoDB" id="7875256at2"/>
<dbReference type="EMBL" id="JEMU01000011">
    <property type="protein sequence ID" value="KAJ02559.1"/>
    <property type="molecule type" value="Genomic_DNA"/>
</dbReference>
<evidence type="ECO:0000313" key="4">
    <source>
        <dbReference type="Proteomes" id="UP000027337"/>
    </source>
</evidence>
<name>A0A061ST38_9RHOB</name>
<sequence>MRDTNDRPAAPNYTTACVVMFGINLTWILMAIWVVWGLLAAAATGWAVNRVISRIDAARS</sequence>
<dbReference type="GeneID" id="72436911"/>
<evidence type="ECO:0000313" key="2">
    <source>
        <dbReference type="EMBL" id="KAJ02559.1"/>
    </source>
</evidence>
<keyword evidence="1" id="KW-1133">Transmembrane helix</keyword>
<dbReference type="RefSeq" id="WP_025046682.1">
    <property type="nucleotide sequence ID" value="NZ_CANMAK010000004.1"/>
</dbReference>
<reference evidence="3 5" key="2">
    <citation type="submission" date="2018-04" db="EMBL/GenBank/DDBJ databases">
        <title>Genomic Encyclopedia of Archaeal and Bacterial Type Strains, Phase II (KMG-II): from individual species to whole genera.</title>
        <authorList>
            <person name="Goeker M."/>
        </authorList>
    </citation>
    <scope>NUCLEOTIDE SEQUENCE [LARGE SCALE GENOMIC DNA]</scope>
    <source>
        <strain evidence="3 5">DSM 12244</strain>
    </source>
</reference>
<comment type="caution">
    <text evidence="2">The sequence shown here is derived from an EMBL/GenBank/DDBJ whole genome shotgun (WGS) entry which is preliminary data.</text>
</comment>
<reference evidence="2 4" key="1">
    <citation type="journal article" date="2014" name="Genome Announc.">
        <title>Draft Genome Sequences of Two Isolates of the Roseobacter Group, Sulfitobacter sp. Strains 3SOLIMAR09 and 1FIGIMAR09, from Harbors of Mallorca Island (Mediterranean Sea).</title>
        <authorList>
            <person name="Mas-Llado M."/>
            <person name="Pina-Villalonga J.M."/>
            <person name="Brunet-Galmes I."/>
            <person name="Nogales B."/>
            <person name="Bosch R."/>
        </authorList>
    </citation>
    <scope>NUCLEOTIDE SEQUENCE [LARGE SCALE GENOMIC DNA]</scope>
    <source>
        <strain evidence="2 4">1FIGIMAR09</strain>
    </source>
</reference>
<dbReference type="EMBL" id="QBKU01000011">
    <property type="protein sequence ID" value="PTX72435.1"/>
    <property type="molecule type" value="Genomic_DNA"/>
</dbReference>
<dbReference type="AlphaFoldDB" id="A0A061ST38"/>
<organism evidence="2 4">
    <name type="scientific">Sulfitobacter mediterraneus</name>
    <dbReference type="NCBI Taxonomy" id="83219"/>
    <lineage>
        <taxon>Bacteria</taxon>
        <taxon>Pseudomonadati</taxon>
        <taxon>Pseudomonadota</taxon>
        <taxon>Alphaproteobacteria</taxon>
        <taxon>Rhodobacterales</taxon>
        <taxon>Roseobacteraceae</taxon>
        <taxon>Sulfitobacter</taxon>
    </lineage>
</organism>
<evidence type="ECO:0000256" key="1">
    <source>
        <dbReference type="SAM" id="Phobius"/>
    </source>
</evidence>
<proteinExistence type="predicted"/>
<evidence type="ECO:0000313" key="5">
    <source>
        <dbReference type="Proteomes" id="UP000244092"/>
    </source>
</evidence>
<dbReference type="STRING" id="83219.PM02_13860"/>
<dbReference type="eggNOG" id="ENOG502ZW6U">
    <property type="taxonomic scope" value="Bacteria"/>
</dbReference>
<dbReference type="Proteomes" id="UP000244092">
    <property type="component" value="Unassembled WGS sequence"/>
</dbReference>
<feature type="transmembrane region" description="Helical" evidence="1">
    <location>
        <begin position="27"/>
        <end position="49"/>
    </location>
</feature>
<protein>
    <recommendedName>
        <fullName evidence="6">Histidinol phosphate aminotransferase</fullName>
    </recommendedName>
</protein>
<dbReference type="Proteomes" id="UP000027337">
    <property type="component" value="Unassembled WGS sequence"/>
</dbReference>
<gene>
    <name evidence="3" type="ORF">C8N31_111149</name>
    <name evidence="2" type="ORF">PM02_13860</name>
</gene>
<evidence type="ECO:0008006" key="6">
    <source>
        <dbReference type="Google" id="ProtNLM"/>
    </source>
</evidence>
<keyword evidence="1" id="KW-0812">Transmembrane</keyword>
<accession>A0A061ST38</accession>